<protein>
    <recommendedName>
        <fullName evidence="13">EGF-like domain-containing protein</fullName>
    </recommendedName>
</protein>
<keyword evidence="7" id="KW-0722">Serine protease inhibitor</keyword>
<dbReference type="SMART" id="SM00179">
    <property type="entry name" value="EGF_CA"/>
    <property type="match status" value="1"/>
</dbReference>
<evidence type="ECO:0000313" key="15">
    <source>
        <dbReference type="Proteomes" id="UP000007110"/>
    </source>
</evidence>
<dbReference type="InterPro" id="IPR047565">
    <property type="entry name" value="Alpha-macroglob_thiol-ester_cl"/>
</dbReference>
<dbReference type="OMA" id="HIDFYYL"/>
<dbReference type="GO" id="GO:0005509">
    <property type="term" value="F:calcium ion binding"/>
    <property type="evidence" value="ECO:0007669"/>
    <property type="project" value="InterPro"/>
</dbReference>
<dbReference type="Pfam" id="PF01835">
    <property type="entry name" value="MG2"/>
    <property type="match status" value="1"/>
</dbReference>
<proteinExistence type="inferred from homology"/>
<dbReference type="InterPro" id="IPR008930">
    <property type="entry name" value="Terpenoid_cyclase/PrenylTrfase"/>
</dbReference>
<dbReference type="InterPro" id="IPR049883">
    <property type="entry name" value="NOTCH1_EGF-like"/>
</dbReference>
<dbReference type="InterPro" id="IPR036595">
    <property type="entry name" value="A-macroglobulin_rcpt-bd_sf"/>
</dbReference>
<keyword evidence="15" id="KW-1185">Reference proteome</keyword>
<dbReference type="InterPro" id="IPR011625">
    <property type="entry name" value="A2M_N_BRD"/>
</dbReference>
<dbReference type="Gene3D" id="2.60.40.1940">
    <property type="match status" value="1"/>
</dbReference>
<dbReference type="Pfam" id="PF17791">
    <property type="entry name" value="MG3"/>
    <property type="match status" value="1"/>
</dbReference>
<dbReference type="Pfam" id="PF01826">
    <property type="entry name" value="TIL"/>
    <property type="match status" value="1"/>
</dbReference>
<dbReference type="InParanoid" id="A0A7M7THA7"/>
<dbReference type="Pfam" id="PF07678">
    <property type="entry name" value="TED_complement"/>
    <property type="match status" value="1"/>
</dbReference>
<keyword evidence="3" id="KW-0964">Secreted</keyword>
<dbReference type="SMART" id="SM01361">
    <property type="entry name" value="A2M_recep"/>
    <property type="match status" value="1"/>
</dbReference>
<dbReference type="InterPro" id="IPR040839">
    <property type="entry name" value="MG4"/>
</dbReference>
<dbReference type="InterPro" id="IPR018097">
    <property type="entry name" value="EGF_Ca-bd_CS"/>
</dbReference>
<feature type="region of interest" description="Disordered" evidence="11">
    <location>
        <begin position="1650"/>
        <end position="1757"/>
    </location>
</feature>
<organism evidence="14 15">
    <name type="scientific">Strongylocentrotus purpuratus</name>
    <name type="common">Purple sea urchin</name>
    <dbReference type="NCBI Taxonomy" id="7668"/>
    <lineage>
        <taxon>Eukaryota</taxon>
        <taxon>Metazoa</taxon>
        <taxon>Echinodermata</taxon>
        <taxon>Eleutherozoa</taxon>
        <taxon>Echinozoa</taxon>
        <taxon>Echinoidea</taxon>
        <taxon>Euechinoidea</taxon>
        <taxon>Echinacea</taxon>
        <taxon>Camarodonta</taxon>
        <taxon>Echinidea</taxon>
        <taxon>Strongylocentrotidae</taxon>
        <taxon>Strongylocentrotus</taxon>
    </lineage>
</organism>
<dbReference type="InterPro" id="IPR009048">
    <property type="entry name" value="A-macroglobulin_rcpt-bd"/>
</dbReference>
<dbReference type="SUPFAM" id="SSF48239">
    <property type="entry name" value="Terpenoid cyclases/Protein prenyltransferases"/>
    <property type="match status" value="1"/>
</dbReference>
<dbReference type="CDD" id="cd02897">
    <property type="entry name" value="A2M_2"/>
    <property type="match status" value="1"/>
</dbReference>
<evidence type="ECO:0000256" key="6">
    <source>
        <dbReference type="ARBA" id="ARBA00022729"/>
    </source>
</evidence>
<dbReference type="Gene3D" id="2.60.40.1930">
    <property type="match status" value="2"/>
</dbReference>
<dbReference type="SMART" id="SM01419">
    <property type="entry name" value="Thiol-ester_cl"/>
    <property type="match status" value="1"/>
</dbReference>
<comment type="subcellular location">
    <subcellularLocation>
        <location evidence="1">Secreted</location>
    </subcellularLocation>
</comment>
<dbReference type="EnsemblMetazoa" id="XM_794155">
    <property type="protein sequence ID" value="XP_799248"/>
    <property type="gene ID" value="LOC594725"/>
</dbReference>
<dbReference type="KEGG" id="spu:594725"/>
<evidence type="ECO:0000256" key="1">
    <source>
        <dbReference type="ARBA" id="ARBA00004613"/>
    </source>
</evidence>
<keyword evidence="5" id="KW-0646">Protease inhibitor</keyword>
<dbReference type="InterPro" id="IPR002890">
    <property type="entry name" value="MG2"/>
</dbReference>
<dbReference type="InterPro" id="IPR019742">
    <property type="entry name" value="MacrogloblnA2_CS"/>
</dbReference>
<evidence type="ECO:0000259" key="13">
    <source>
        <dbReference type="PROSITE" id="PS50026"/>
    </source>
</evidence>
<dbReference type="InterPro" id="IPR013783">
    <property type="entry name" value="Ig-like_fold"/>
</dbReference>
<dbReference type="Gene3D" id="2.60.120.1540">
    <property type="match status" value="1"/>
</dbReference>
<evidence type="ECO:0000256" key="11">
    <source>
        <dbReference type="SAM" id="MobiDB-lite"/>
    </source>
</evidence>
<dbReference type="InterPro" id="IPR000152">
    <property type="entry name" value="EGF-type_Asp/Asn_hydroxyl_site"/>
</dbReference>
<dbReference type="Gene3D" id="2.60.40.690">
    <property type="entry name" value="Alpha-macroglobulin, receptor-binding domain"/>
    <property type="match status" value="1"/>
</dbReference>
<dbReference type="Gene3D" id="1.50.10.20">
    <property type="match status" value="1"/>
</dbReference>
<dbReference type="Pfam" id="PF07677">
    <property type="entry name" value="A2M_recep"/>
    <property type="match status" value="1"/>
</dbReference>
<comment type="caution">
    <text evidence="10">Lacks conserved residue(s) required for the propagation of feature annotation.</text>
</comment>
<evidence type="ECO:0000256" key="12">
    <source>
        <dbReference type="SAM" id="SignalP"/>
    </source>
</evidence>
<dbReference type="Pfam" id="PF07703">
    <property type="entry name" value="A2M_BRD"/>
    <property type="match status" value="1"/>
</dbReference>
<dbReference type="FunFam" id="2.60.40.1930:FF:000001">
    <property type="entry name" value="CD109 isoform 3"/>
    <property type="match status" value="1"/>
</dbReference>
<evidence type="ECO:0000256" key="2">
    <source>
        <dbReference type="ARBA" id="ARBA00010952"/>
    </source>
</evidence>
<evidence type="ECO:0000256" key="8">
    <source>
        <dbReference type="ARBA" id="ARBA00023157"/>
    </source>
</evidence>
<dbReference type="Pfam" id="PF17789">
    <property type="entry name" value="MG4"/>
    <property type="match status" value="1"/>
</dbReference>
<dbReference type="InterPro" id="IPR014756">
    <property type="entry name" value="Ig_E-set"/>
</dbReference>
<dbReference type="PROSITE" id="PS00477">
    <property type="entry name" value="ALPHA_2_MACROGLOBULIN"/>
    <property type="match status" value="1"/>
</dbReference>
<keyword evidence="9" id="KW-0325">Glycoprotein</keyword>
<dbReference type="SUPFAM" id="SSF49410">
    <property type="entry name" value="Alpha-macroglobulin receptor domain"/>
    <property type="match status" value="1"/>
</dbReference>
<evidence type="ECO:0000256" key="4">
    <source>
        <dbReference type="ARBA" id="ARBA00022536"/>
    </source>
</evidence>
<feature type="signal peptide" evidence="12">
    <location>
        <begin position="1"/>
        <end position="19"/>
    </location>
</feature>
<keyword evidence="6 12" id="KW-0732">Signal</keyword>
<dbReference type="InterPro" id="IPR001881">
    <property type="entry name" value="EGF-like_Ca-bd_dom"/>
</dbReference>
<dbReference type="Gene3D" id="6.20.50.160">
    <property type="match status" value="1"/>
</dbReference>
<dbReference type="PANTHER" id="PTHR11412:SF171">
    <property type="entry name" value="PREGNANCY ZONE PROTEIN-LIKE PROTEIN"/>
    <property type="match status" value="1"/>
</dbReference>
<evidence type="ECO:0000256" key="9">
    <source>
        <dbReference type="ARBA" id="ARBA00023180"/>
    </source>
</evidence>
<dbReference type="SMART" id="SM01360">
    <property type="entry name" value="A2M"/>
    <property type="match status" value="1"/>
</dbReference>
<dbReference type="InterPro" id="IPR050473">
    <property type="entry name" value="A2M/Complement_sys"/>
</dbReference>
<name>A0A7M7THA7_STRPU</name>
<evidence type="ECO:0000313" key="14">
    <source>
        <dbReference type="EnsemblMetazoa" id="XP_799248"/>
    </source>
</evidence>
<dbReference type="InterPro" id="IPR041813">
    <property type="entry name" value="A2M_TED"/>
</dbReference>
<dbReference type="Gene3D" id="2.20.130.20">
    <property type="match status" value="1"/>
</dbReference>
<dbReference type="GO" id="GO:0005615">
    <property type="term" value="C:extracellular space"/>
    <property type="evidence" value="ECO:0007669"/>
    <property type="project" value="InterPro"/>
</dbReference>
<dbReference type="Gene3D" id="2.10.25.10">
    <property type="entry name" value="Laminin"/>
    <property type="match status" value="2"/>
</dbReference>
<dbReference type="SMART" id="SM01359">
    <property type="entry name" value="A2M_N_2"/>
    <property type="match status" value="1"/>
</dbReference>
<evidence type="ECO:0000256" key="7">
    <source>
        <dbReference type="ARBA" id="ARBA00022900"/>
    </source>
</evidence>
<reference evidence="14" key="2">
    <citation type="submission" date="2021-01" db="UniProtKB">
        <authorList>
            <consortium name="EnsemblMetazoa"/>
        </authorList>
    </citation>
    <scope>IDENTIFICATION</scope>
</reference>
<evidence type="ECO:0000256" key="3">
    <source>
        <dbReference type="ARBA" id="ARBA00022525"/>
    </source>
</evidence>
<sequence length="2052" mass="225670">MRVILSFAICLAAGSLSLAQDSDCGVKFLLTAPKILLAGTTEKICVDLLNSSAVELGLTLETDNYFWGPGDAPEPEVLAEVIYSMDSERECFDLEVPSVSEERQRSKLILEVTDMSNPERTCNRSKNIMVSNAHLQTLIQTDKPIYKPGQPVKFRMMSVDKEFKPCNATVALIYIETPNGIRLAQWEDIEPNRGLVDLEFPMTSEPLLGDWTIKADFGDRRAETTFRVEEYVLPKFEITVESTPSYFLLTDTSATVKICARYTYGQPVQGTMAIEATITSYRNNRPTSYYEGETDSDGCYSLDLDLTMFELRSQSYSTWNAYLKIDADITDSVTGESLSHSAEVGKVSQDALSIAISTSSTFKPGVPFYGTIHVNHPDQTPAGDEFIILKVQAKETGSYRYKPIFTQNYTSPADGVIDFTIPDINFNTTDLSINAEAPGFKDLDTANYTQYRIYNPFGSAYVRAQYSPSGSFVQIEPIYGTLAPGSTQNLNIFLTSDTADAEETKFEFVFMSLGDFIDVPVSAPLSRRRRQAWNGDEEQNGTECEGDLVFNSCSTACPLICFQNVSEFCTFQCIIGCVCPEGLFRDTINGTSCMTSDNCTKVEIVEEEEGELDIIEIYPPIYPIYPPIYLPDPDPVDIAEPGQLYSVQRSFEVTADMSPGASLLVYYIREDGEVVADSITFSVEETFANEVTLGFADSQVKPNGETTLDVTADPDSLCGVGVVDKSVYVLGGDNVLTKDALFDSVRAYQLDRYGGFFDSSSKCSGSSSPYRYRRRKRTSVPWYGGSSSNFVDSSTAFKNIGLVYLTSLDVETKPCPTYKPYPIAYNRQNGLPGREGPVAIPFVVEDRVDDNVVLEGESVEKAGSGAQIRSYFPETFLWDLVTTDDSGSASIDIQAPHTITDWIANAFCLSPENGLGVAPATSLTTFQPFFLSFSLPYSVIRGENVPIKISVFNYLDACLVVRVTLSKTENFTLLSESDSQDVCVCGGQADSVEFRIVPLALGQIPLQVNGVSVLDSDTLCGNEIISDQTGAEDTVRRDLLVKAEGVPEDFSWSSYFCLADHPFGIYHDRATLPPSLWSNVNLVPDSTKGKIIITDDMLGPSLENLEHLIRLPTGCGEQNMLGFVPNIVALEYLSATNQLTDKLEEKIKGNMRVGYQRELNYRHSDGSFSAFGESDESGNTWLTAFVVRSLVQSSDLIYVDRADLNISIAWLKSLQNPDTGCIRSVGYLGYKAMMGGVSGESMLTAYVVVTFLEAGLPREDEGVVRGLECVIADLESVDDTYALAQIAYALALADRTSEFDQVMNKLKGRAVTEGDLSYWNSNRPVSPGRSYGSVSSSSINIEINSYMVLTQFLRLPEAEARQNTAVTIRWLIKNRGAQGGFGSTQDTVMGLTALAKFAANSAENTVLYVEAKPVSATGEFITRRFYLNENTRRLQIEHHFDGMLRVVNFRGKGEGCALIQIAINYNVKPSEPSQPSFTLKTAVDPLRSKKGVCNDYRLTTSTSYNDGLDEESNMALVTVVPPSGFYPIKSSLESLKDRSPAVKRFEIDGEKINFYFDTLDNEVQVFSFDVTKEFNVEDVKPGYVTVTDYYEKSLTKSIELELECDPDREPIDVEFLSIDPVEEDVLKELIPPPPPPPFDPMTFDQMTLSPSVDEATEERVLGEGPEPQETPITEEGTPFPGFGFQPTGKEGDQNVSKPVEAVEDKLSPGPDKLGPESKDGGDLQGAGEEDTTKEGGVSEEADEHKPGKATDGTPAELKTDITFDERKEEGGHSSSEEVLGTEEVATMATDQGMVTEIVYVEGTEGTPEDVTGDGTVAYRFEVGTPLVYYGVEEIVEGTEVVSTVLDGTVETEVTEIMTGEAETGEAETGTAVTEEDVTVTAMVEGTEAPSTPPPPPDFDECTVANICPAGTECFNFPGTYECRCLPGYTEDEEGNCHDCAYCGDTLPEDGKDRFCSSDFVYIVKRRKNDLRLLKEKRFTDEVLDGRVYRSFEVPDNTCTCDMLGYKAVERFIIMANATSEGDKPLILDHTATILPFMGLTINELDGWRDECP</sequence>
<dbReference type="InterPro" id="IPR001599">
    <property type="entry name" value="Macroglobln_a2"/>
</dbReference>
<accession>A0A7M7THA7</accession>
<dbReference type="PROSITE" id="PS01186">
    <property type="entry name" value="EGF_2"/>
    <property type="match status" value="1"/>
</dbReference>
<dbReference type="InterPro" id="IPR000742">
    <property type="entry name" value="EGF"/>
</dbReference>
<dbReference type="InterPro" id="IPR041555">
    <property type="entry name" value="MG3"/>
</dbReference>
<feature type="compositionally biased region" description="Acidic residues" evidence="11">
    <location>
        <begin position="1727"/>
        <end position="1741"/>
    </location>
</feature>
<dbReference type="SUPFAM" id="SSF57196">
    <property type="entry name" value="EGF/Laminin"/>
    <property type="match status" value="1"/>
</dbReference>
<dbReference type="OrthoDB" id="9998011at2759"/>
<dbReference type="Gene3D" id="2.60.40.10">
    <property type="entry name" value="Immunoglobulins"/>
    <property type="match status" value="2"/>
</dbReference>
<dbReference type="CDD" id="cd00054">
    <property type="entry name" value="EGF_CA"/>
    <property type="match status" value="1"/>
</dbReference>
<evidence type="ECO:0000256" key="10">
    <source>
        <dbReference type="PROSITE-ProRule" id="PRU00076"/>
    </source>
</evidence>
<dbReference type="InterPro" id="IPR002919">
    <property type="entry name" value="TIL_dom"/>
</dbReference>
<dbReference type="SUPFAM" id="SSF81296">
    <property type="entry name" value="E set domains"/>
    <property type="match status" value="1"/>
</dbReference>
<dbReference type="GO" id="GO:0004867">
    <property type="term" value="F:serine-type endopeptidase inhibitor activity"/>
    <property type="evidence" value="ECO:0007669"/>
    <property type="project" value="UniProtKB-KW"/>
</dbReference>
<dbReference type="RefSeq" id="XP_799248.3">
    <property type="nucleotide sequence ID" value="XM_794155.5"/>
</dbReference>
<dbReference type="Pfam" id="PF07645">
    <property type="entry name" value="EGF_CA"/>
    <property type="match status" value="1"/>
</dbReference>
<dbReference type="PROSITE" id="PS50026">
    <property type="entry name" value="EGF_3"/>
    <property type="match status" value="1"/>
</dbReference>
<dbReference type="GeneID" id="594725"/>
<dbReference type="Pfam" id="PF00207">
    <property type="entry name" value="A2M"/>
    <property type="match status" value="1"/>
</dbReference>
<evidence type="ECO:0000256" key="5">
    <source>
        <dbReference type="ARBA" id="ARBA00022690"/>
    </source>
</evidence>
<reference evidence="15" key="1">
    <citation type="submission" date="2015-02" db="EMBL/GenBank/DDBJ databases">
        <title>Genome sequencing for Strongylocentrotus purpuratus.</title>
        <authorList>
            <person name="Murali S."/>
            <person name="Liu Y."/>
            <person name="Vee V."/>
            <person name="English A."/>
            <person name="Wang M."/>
            <person name="Skinner E."/>
            <person name="Han Y."/>
            <person name="Muzny D.M."/>
            <person name="Worley K.C."/>
            <person name="Gibbs R.A."/>
        </authorList>
    </citation>
    <scope>NUCLEOTIDE SEQUENCE</scope>
</reference>
<feature type="domain" description="EGF-like" evidence="13">
    <location>
        <begin position="1897"/>
        <end position="1937"/>
    </location>
</feature>
<dbReference type="CDD" id="cd19941">
    <property type="entry name" value="TIL"/>
    <property type="match status" value="1"/>
</dbReference>
<dbReference type="PROSITE" id="PS01187">
    <property type="entry name" value="EGF_CA"/>
    <property type="match status" value="1"/>
</dbReference>
<keyword evidence="4 10" id="KW-0245">EGF-like domain</keyword>
<dbReference type="InterPro" id="IPR036084">
    <property type="entry name" value="Ser_inhib-like_sf"/>
</dbReference>
<dbReference type="PROSITE" id="PS00010">
    <property type="entry name" value="ASX_HYDROXYL"/>
    <property type="match status" value="1"/>
</dbReference>
<dbReference type="InterPro" id="IPR011626">
    <property type="entry name" value="Alpha-macroglobulin_TED"/>
</dbReference>
<comment type="similarity">
    <text evidence="2">Belongs to the protease inhibitor I39 (alpha-2-macroglobulin) family.</text>
</comment>
<keyword evidence="8" id="KW-1015">Disulfide bond</keyword>
<dbReference type="Proteomes" id="UP000007110">
    <property type="component" value="Unassembled WGS sequence"/>
</dbReference>
<dbReference type="PANTHER" id="PTHR11412">
    <property type="entry name" value="MACROGLOBULIN / COMPLEMENT"/>
    <property type="match status" value="1"/>
</dbReference>
<feature type="chain" id="PRO_5029908500" description="EGF-like domain-containing protein" evidence="12">
    <location>
        <begin position="20"/>
        <end position="2052"/>
    </location>
</feature>
<dbReference type="SUPFAM" id="SSF57567">
    <property type="entry name" value="Serine protease inhibitors"/>
    <property type="match status" value="1"/>
</dbReference>